<comment type="caution">
    <text evidence="4">The sequence shown here is derived from an EMBL/GenBank/DDBJ whole genome shotgun (WGS) entry which is preliminary data.</text>
</comment>
<keyword evidence="5" id="KW-1185">Reference proteome</keyword>
<dbReference type="CDD" id="cd00463">
    <property type="entry name" value="Ribosomal_L31e"/>
    <property type="match status" value="1"/>
</dbReference>
<evidence type="ECO:0000256" key="1">
    <source>
        <dbReference type="ARBA" id="ARBA00010808"/>
    </source>
</evidence>
<dbReference type="Gene3D" id="3.10.440.10">
    <property type="match status" value="1"/>
</dbReference>
<keyword evidence="2 4" id="KW-0689">Ribosomal protein</keyword>
<evidence type="ECO:0000313" key="4">
    <source>
        <dbReference type="EMBL" id="OLY81112.1"/>
    </source>
</evidence>
<dbReference type="PANTHER" id="PTHR10956:SF0">
    <property type="entry name" value="60S RIBOSOMAL PROTEIN L31"/>
    <property type="match status" value="1"/>
</dbReference>
<dbReference type="GO" id="GO:0002181">
    <property type="term" value="P:cytoplasmic translation"/>
    <property type="evidence" value="ECO:0007669"/>
    <property type="project" value="TreeGrafter"/>
</dbReference>
<dbReference type="Pfam" id="PF01198">
    <property type="entry name" value="Ribosomal_L31e"/>
    <property type="match status" value="1"/>
</dbReference>
<dbReference type="STRING" id="133383.A0A1R0GW49"/>
<keyword evidence="3" id="KW-0687">Ribonucleoprotein</keyword>
<dbReference type="SUPFAM" id="SSF54575">
    <property type="entry name" value="Ribosomal protein L31e"/>
    <property type="match status" value="1"/>
</dbReference>
<dbReference type="FunFam" id="3.10.440.10:FF:000001">
    <property type="entry name" value="60S ribosomal protein L31"/>
    <property type="match status" value="1"/>
</dbReference>
<reference evidence="4 5" key="1">
    <citation type="journal article" date="2016" name="Mol. Biol. Evol.">
        <title>Genome-Wide Survey of Gut Fungi (Harpellales) Reveals the First Horizontally Transferred Ubiquitin Gene from a Mosquito Host.</title>
        <authorList>
            <person name="Wang Y."/>
            <person name="White M.M."/>
            <person name="Kvist S."/>
            <person name="Moncalvo J.M."/>
        </authorList>
    </citation>
    <scope>NUCLEOTIDE SEQUENCE [LARGE SCALE GENOMIC DNA]</scope>
    <source>
        <strain evidence="4 5">ALG-7-W6</strain>
    </source>
</reference>
<dbReference type="AlphaFoldDB" id="A0A1R0GW49"/>
<dbReference type="GO" id="GO:0022625">
    <property type="term" value="C:cytosolic large ribosomal subunit"/>
    <property type="evidence" value="ECO:0007669"/>
    <property type="project" value="TreeGrafter"/>
</dbReference>
<gene>
    <name evidence="4" type="ORF">AYI68_g4782</name>
</gene>
<name>A0A1R0GW49_9FUNG</name>
<protein>
    <submittedName>
        <fullName evidence="4">60S ribosomal protein L31</fullName>
    </submittedName>
</protein>
<evidence type="ECO:0000256" key="2">
    <source>
        <dbReference type="ARBA" id="ARBA00022980"/>
    </source>
</evidence>
<evidence type="ECO:0000313" key="5">
    <source>
        <dbReference type="Proteomes" id="UP000187455"/>
    </source>
</evidence>
<dbReference type="InterPro" id="IPR023621">
    <property type="entry name" value="Ribosomal_eL31_dom_sf"/>
</dbReference>
<dbReference type="EMBL" id="LSSL01002766">
    <property type="protein sequence ID" value="OLY81112.1"/>
    <property type="molecule type" value="Genomic_DNA"/>
</dbReference>
<dbReference type="OrthoDB" id="9739313at2759"/>
<dbReference type="PROSITE" id="PS01144">
    <property type="entry name" value="RIBOSOMAL_L31E"/>
    <property type="match status" value="1"/>
</dbReference>
<dbReference type="SMART" id="SM01380">
    <property type="entry name" value="Ribosomal_L31e"/>
    <property type="match status" value="1"/>
</dbReference>
<comment type="similarity">
    <text evidence="1">Belongs to the eukaryotic ribosomal protein eL31 family.</text>
</comment>
<accession>A0A1R0GW49</accession>
<sequence>MVKPANNKKSALSEVVTRDYTVHLHKYVHGSAFKKRTPKAIKAIRAFAEKTMGTKDVRIDPSLNKAVWSRGVKHVPVRIRVRLARCRNDDSTSKEKLYTLASFVPVSSFKGLQTEIVEE</sequence>
<dbReference type="Proteomes" id="UP000187455">
    <property type="component" value="Unassembled WGS sequence"/>
</dbReference>
<proteinExistence type="inferred from homology"/>
<evidence type="ECO:0000256" key="3">
    <source>
        <dbReference type="ARBA" id="ARBA00023274"/>
    </source>
</evidence>
<dbReference type="GO" id="GO:0003735">
    <property type="term" value="F:structural constituent of ribosome"/>
    <property type="evidence" value="ECO:0007669"/>
    <property type="project" value="InterPro"/>
</dbReference>
<dbReference type="InterPro" id="IPR000054">
    <property type="entry name" value="Ribosomal_eL31"/>
</dbReference>
<dbReference type="PANTHER" id="PTHR10956">
    <property type="entry name" value="60S RIBOSOMAL PROTEIN L31"/>
    <property type="match status" value="1"/>
</dbReference>
<dbReference type="InterPro" id="IPR020052">
    <property type="entry name" value="Ribosomal_eL31_CS"/>
</dbReference>
<organism evidence="4 5">
    <name type="scientific">Smittium mucronatum</name>
    <dbReference type="NCBI Taxonomy" id="133383"/>
    <lineage>
        <taxon>Eukaryota</taxon>
        <taxon>Fungi</taxon>
        <taxon>Fungi incertae sedis</taxon>
        <taxon>Zoopagomycota</taxon>
        <taxon>Kickxellomycotina</taxon>
        <taxon>Harpellomycetes</taxon>
        <taxon>Harpellales</taxon>
        <taxon>Legeriomycetaceae</taxon>
        <taxon>Smittium</taxon>
    </lineage>
</organism>